<gene>
    <name evidence="1" type="ORF">RRG08_029428</name>
</gene>
<comment type="caution">
    <text evidence="1">The sequence shown here is derived from an EMBL/GenBank/DDBJ whole genome shotgun (WGS) entry which is preliminary data.</text>
</comment>
<reference evidence="1" key="1">
    <citation type="journal article" date="2023" name="G3 (Bethesda)">
        <title>A reference genome for the long-term kleptoplast-retaining sea slug Elysia crispata morphotype clarki.</title>
        <authorList>
            <person name="Eastman K.E."/>
            <person name="Pendleton A.L."/>
            <person name="Shaikh M.A."/>
            <person name="Suttiyut T."/>
            <person name="Ogas R."/>
            <person name="Tomko P."/>
            <person name="Gavelis G."/>
            <person name="Widhalm J.R."/>
            <person name="Wisecaver J.H."/>
        </authorList>
    </citation>
    <scope>NUCLEOTIDE SEQUENCE</scope>
    <source>
        <strain evidence="1">ECLA1</strain>
    </source>
</reference>
<organism evidence="1 2">
    <name type="scientific">Elysia crispata</name>
    <name type="common">lettuce slug</name>
    <dbReference type="NCBI Taxonomy" id="231223"/>
    <lineage>
        <taxon>Eukaryota</taxon>
        <taxon>Metazoa</taxon>
        <taxon>Spiralia</taxon>
        <taxon>Lophotrochozoa</taxon>
        <taxon>Mollusca</taxon>
        <taxon>Gastropoda</taxon>
        <taxon>Heterobranchia</taxon>
        <taxon>Euthyneura</taxon>
        <taxon>Panpulmonata</taxon>
        <taxon>Sacoglossa</taxon>
        <taxon>Placobranchoidea</taxon>
        <taxon>Plakobranchidae</taxon>
        <taxon>Elysia</taxon>
    </lineage>
</organism>
<sequence>MAENDGQQVSTAATFDVPALSDLASDTHQGYYVQYWNEVRQAAEATGLAHCLSGLAESVTRHEVSDQAQADVVEAAKETVLEFCHDEDGG</sequence>
<dbReference type="AlphaFoldDB" id="A0AAE1EDP0"/>
<accession>A0AAE1EDP0</accession>
<evidence type="ECO:0000313" key="1">
    <source>
        <dbReference type="EMBL" id="KAK3803834.1"/>
    </source>
</evidence>
<evidence type="ECO:0000313" key="2">
    <source>
        <dbReference type="Proteomes" id="UP001283361"/>
    </source>
</evidence>
<dbReference type="Proteomes" id="UP001283361">
    <property type="component" value="Unassembled WGS sequence"/>
</dbReference>
<protein>
    <submittedName>
        <fullName evidence="1">Uncharacterized protein</fullName>
    </submittedName>
</protein>
<proteinExistence type="predicted"/>
<keyword evidence="2" id="KW-1185">Reference proteome</keyword>
<dbReference type="EMBL" id="JAWDGP010000082">
    <property type="protein sequence ID" value="KAK3803834.1"/>
    <property type="molecule type" value="Genomic_DNA"/>
</dbReference>
<name>A0AAE1EDP0_9GAST</name>